<feature type="compositionally biased region" description="Polar residues" evidence="1">
    <location>
        <begin position="380"/>
        <end position="409"/>
    </location>
</feature>
<organism evidence="3 4">
    <name type="scientific">Elysia chlorotica</name>
    <name type="common">Eastern emerald elysia</name>
    <name type="synonym">Sea slug</name>
    <dbReference type="NCBI Taxonomy" id="188477"/>
    <lineage>
        <taxon>Eukaryota</taxon>
        <taxon>Metazoa</taxon>
        <taxon>Spiralia</taxon>
        <taxon>Lophotrochozoa</taxon>
        <taxon>Mollusca</taxon>
        <taxon>Gastropoda</taxon>
        <taxon>Heterobranchia</taxon>
        <taxon>Euthyneura</taxon>
        <taxon>Panpulmonata</taxon>
        <taxon>Sacoglossa</taxon>
        <taxon>Placobranchoidea</taxon>
        <taxon>Plakobranchidae</taxon>
        <taxon>Elysia</taxon>
    </lineage>
</organism>
<feature type="region of interest" description="Disordered" evidence="1">
    <location>
        <begin position="632"/>
        <end position="693"/>
    </location>
</feature>
<feature type="compositionally biased region" description="Polar residues" evidence="1">
    <location>
        <begin position="569"/>
        <end position="582"/>
    </location>
</feature>
<feature type="region of interest" description="Disordered" evidence="1">
    <location>
        <begin position="441"/>
        <end position="469"/>
    </location>
</feature>
<feature type="compositionally biased region" description="Polar residues" evidence="1">
    <location>
        <begin position="200"/>
        <end position="210"/>
    </location>
</feature>
<feature type="compositionally biased region" description="Polar residues" evidence="1">
    <location>
        <begin position="652"/>
        <end position="662"/>
    </location>
</feature>
<name>A0A3S0ZFC6_ELYCH</name>
<gene>
    <name evidence="3" type="ORF">EGW08_018598</name>
</gene>
<evidence type="ECO:0000313" key="4">
    <source>
        <dbReference type="Proteomes" id="UP000271974"/>
    </source>
</evidence>
<dbReference type="AlphaFoldDB" id="A0A3S0ZFC6"/>
<feature type="region of interest" description="Disordered" evidence="1">
    <location>
        <begin position="521"/>
        <end position="542"/>
    </location>
</feature>
<feature type="region of interest" description="Disordered" evidence="1">
    <location>
        <begin position="160"/>
        <end position="211"/>
    </location>
</feature>
<feature type="transmembrane region" description="Helical" evidence="2">
    <location>
        <begin position="24"/>
        <end position="47"/>
    </location>
</feature>
<dbReference type="EMBL" id="RQTK01000914">
    <property type="protein sequence ID" value="RUS73643.1"/>
    <property type="molecule type" value="Genomic_DNA"/>
</dbReference>
<keyword evidence="4" id="KW-1185">Reference proteome</keyword>
<reference evidence="3 4" key="1">
    <citation type="submission" date="2019-01" db="EMBL/GenBank/DDBJ databases">
        <title>A draft genome assembly of the solar-powered sea slug Elysia chlorotica.</title>
        <authorList>
            <person name="Cai H."/>
            <person name="Li Q."/>
            <person name="Fang X."/>
            <person name="Li J."/>
            <person name="Curtis N.E."/>
            <person name="Altenburger A."/>
            <person name="Shibata T."/>
            <person name="Feng M."/>
            <person name="Maeda T."/>
            <person name="Schwartz J.A."/>
            <person name="Shigenobu S."/>
            <person name="Lundholm N."/>
            <person name="Nishiyama T."/>
            <person name="Yang H."/>
            <person name="Hasebe M."/>
            <person name="Li S."/>
            <person name="Pierce S.K."/>
            <person name="Wang J."/>
        </authorList>
    </citation>
    <scope>NUCLEOTIDE SEQUENCE [LARGE SCALE GENOMIC DNA]</scope>
    <source>
        <strain evidence="3">EC2010</strain>
        <tissue evidence="3">Whole organism of an adult</tissue>
    </source>
</reference>
<comment type="caution">
    <text evidence="3">The sequence shown here is derived from an EMBL/GenBank/DDBJ whole genome shotgun (WGS) entry which is preliminary data.</text>
</comment>
<keyword evidence="2" id="KW-0812">Transmembrane</keyword>
<accession>A0A3S0ZFC6</accession>
<keyword evidence="2" id="KW-1133">Transmembrane helix</keyword>
<feature type="compositionally biased region" description="Polar residues" evidence="1">
    <location>
        <begin position="592"/>
        <end position="606"/>
    </location>
</feature>
<feature type="compositionally biased region" description="Polar residues" evidence="1">
    <location>
        <begin position="164"/>
        <end position="180"/>
    </location>
</feature>
<feature type="region of interest" description="Disordered" evidence="1">
    <location>
        <begin position="308"/>
        <end position="411"/>
    </location>
</feature>
<evidence type="ECO:0000256" key="2">
    <source>
        <dbReference type="SAM" id="Phobius"/>
    </source>
</evidence>
<dbReference type="Proteomes" id="UP000271974">
    <property type="component" value="Unassembled WGS sequence"/>
</dbReference>
<evidence type="ECO:0000256" key="1">
    <source>
        <dbReference type="SAM" id="MobiDB-lite"/>
    </source>
</evidence>
<keyword evidence="2" id="KW-0472">Membrane</keyword>
<protein>
    <submittedName>
        <fullName evidence="3">Uncharacterized protein</fullName>
    </submittedName>
</protein>
<feature type="region of interest" description="Disordered" evidence="1">
    <location>
        <begin position="569"/>
        <end position="619"/>
    </location>
</feature>
<proteinExistence type="predicted"/>
<evidence type="ECO:0000313" key="3">
    <source>
        <dbReference type="EMBL" id="RUS73643.1"/>
    </source>
</evidence>
<sequence>MTTVSYMLREKESTPSSALGKRGLFIVTGIVGVLVIVSAGVLCRICLRLWRRQRRFKLLKKRYRQRVLDRANMRRGSYPSVGVEDANVLGNRLSSLRGRAPSHRRRFNPQAPPMLLPRRDVTQTFQSQDSGSQRNSITCVSNENAFYFPPSSAMQDLPSGLRGNAQNPEQRQLRPTSSTPAIGKVLGHLKKDKTGDRASASFSACSSPTGHRNHLTVPTITVGEDCGFSRTCSPVSIPSYLDLHTDDPALLFDLDPYHARHDHLRPPSHHSSYSSIRQGAPLLLRLDSSSSGATGNYFNLYEGLASRSSRSRSPSNVYDPLTFELSSRSNPPSRRGSRTHTETLHEATQPGMDENSDGNVHPLEGIFVPSDFRPDPDMPASSQADQTSLYRQSPSELHNSVTADSTHTGSLEGASAKTTLKHQHSNHLLASDYERIVKQSPTFLNRKKSNRKDDNLPFGPKRPRKSFELKNLFRQSFPRSTGENISQHTARDVTTAVNIPRSMQGTDRCLTLLPKHSDKTLNKNGIINNTKPPKAVSRVPPPPISNIKSLQEVEEPIYVDIDDNCKNGNTFPNLDENTTKLPDSNIKPEVLDNNNSITRNQHSNLTEIPPPDPRSKRSRDHTFNEAFVSLTSILAEGNPRGGKSRATEKMPSDSSAGRQSSLPDIMLCTDTVKAGEGSEEEAYSTIDFSVGLG</sequence>